<name>A0A2S2PV64_SCHGA</name>
<accession>A0A2S2PV64</accession>
<organism evidence="1">
    <name type="scientific">Schizaphis graminum</name>
    <name type="common">Green bug aphid</name>
    <dbReference type="NCBI Taxonomy" id="13262"/>
    <lineage>
        <taxon>Eukaryota</taxon>
        <taxon>Metazoa</taxon>
        <taxon>Ecdysozoa</taxon>
        <taxon>Arthropoda</taxon>
        <taxon>Hexapoda</taxon>
        <taxon>Insecta</taxon>
        <taxon>Pterygota</taxon>
        <taxon>Neoptera</taxon>
        <taxon>Paraneoptera</taxon>
        <taxon>Hemiptera</taxon>
        <taxon>Sternorrhyncha</taxon>
        <taxon>Aphidomorpha</taxon>
        <taxon>Aphidoidea</taxon>
        <taxon>Aphididae</taxon>
        <taxon>Aphidini</taxon>
        <taxon>Schizaphis</taxon>
    </lineage>
</organism>
<sequence>MCHRSSVFYDCYFVEPSQQRTRQLKPVNDLGVFEIQAKYTYTKAKYGEKTRNDIIILYRLIYLANDIATTTTVLVRVTDKSYRYAKSGVSEIKANLSLPAVPSRIKLRRYGPATRAIIRARTFFVLKLFEWFAQCRPLSAILRVDTSDLSDLKPS</sequence>
<evidence type="ECO:0000313" key="1">
    <source>
        <dbReference type="EMBL" id="MBY32756.1"/>
    </source>
</evidence>
<gene>
    <name evidence="1" type="ORF">g.56126</name>
</gene>
<dbReference type="EMBL" id="GGMR01020137">
    <property type="protein sequence ID" value="MBY32756.1"/>
    <property type="molecule type" value="Transcribed_RNA"/>
</dbReference>
<protein>
    <submittedName>
        <fullName evidence="1">Uncharacterized protein</fullName>
    </submittedName>
</protein>
<dbReference type="AlphaFoldDB" id="A0A2S2PV64"/>
<reference evidence="1" key="1">
    <citation type="submission" date="2018-04" db="EMBL/GenBank/DDBJ databases">
        <title>Transcriptome of Schizaphis graminum biotype I.</title>
        <authorList>
            <person name="Scully E.D."/>
            <person name="Geib S.M."/>
            <person name="Palmer N.A."/>
            <person name="Koch K."/>
            <person name="Bradshaw J."/>
            <person name="Heng-Moss T."/>
            <person name="Sarath G."/>
        </authorList>
    </citation>
    <scope>NUCLEOTIDE SEQUENCE</scope>
</reference>
<proteinExistence type="predicted"/>